<dbReference type="AlphaFoldDB" id="A0A839K1Y9"/>
<dbReference type="Gene3D" id="1.10.287.950">
    <property type="entry name" value="Methyl-accepting chemotaxis protein"/>
    <property type="match status" value="1"/>
</dbReference>
<evidence type="ECO:0000259" key="6">
    <source>
        <dbReference type="PROSITE" id="PS50111"/>
    </source>
</evidence>
<dbReference type="PANTHER" id="PTHR32089">
    <property type="entry name" value="METHYL-ACCEPTING CHEMOTAXIS PROTEIN MCPB"/>
    <property type="match status" value="1"/>
</dbReference>
<evidence type="ECO:0000256" key="5">
    <source>
        <dbReference type="SAM" id="Phobius"/>
    </source>
</evidence>
<evidence type="ECO:0000256" key="4">
    <source>
        <dbReference type="SAM" id="Coils"/>
    </source>
</evidence>
<protein>
    <submittedName>
        <fullName evidence="8">Methyl-accepting chemotaxis protein</fullName>
    </submittedName>
</protein>
<dbReference type="SUPFAM" id="SSF58104">
    <property type="entry name" value="Methyl-accepting chemotaxis protein (MCP) signaling domain"/>
    <property type="match status" value="1"/>
</dbReference>
<accession>A0A839K1Y9</accession>
<dbReference type="CDD" id="cd18774">
    <property type="entry name" value="PDC2_HK_sensor"/>
    <property type="match status" value="1"/>
</dbReference>
<sequence>MEKSIVGRMKDMLNRAGTIINHVNSNKKSKLMAKLMIAFAFPIILCIILGVVSYKQSSSILLKKYEESAKDSMESLSLYLRSSIDSVEAEANKVLQEDDIGQYTSAVTLKDLAKINTYSTKTKTRLVNMASGLDFISNYALWARGGSVISSYLKYDYDNIDYYEEFMKSDVGLRFAEKKSLLGIWIGKHDFIDQYFNESETANNYSISYIKKFVSGKGFLVLDISEEFTDSIIEKMSMGGGTIAAIITDDGVETYHTGYDKEPVNFMKTSFYEGAQTNGESKTSDQSVYGDYVKYQGSNYLFLTSKIEGTGITLCTLIPKEAITGEVETMRWTIIAIIVITSILLLAIAFFVSGGISKEVNRFKKSLLEMAEGDLRVVFKTKRNDEFRVLTDSLNNMREKFGMLLSDTQNLGGKVTQSSIQVESKASDIHRALSEIKTDISYVDASIASQADNIQESVARLEEFSEQVNETVDEANEMSNRAFETIELTKQGKVLMNNLNEKMVATSDIMKTLSSDIKQVEVCSKNIESIISTMNDISNQTNLLSLNASIEAARAGAAGRGFAVVAEEIRKLADESLQASKQIEKMIVDIQNTSTNTTKSVRLTEDNVMMQNEALQGTVKIFEDIYNSVNSLTKGLGVTVDNMGKIGNGKDEILDSMTNIMAAIQEVVASTNNVTDTVSTHIESTNQLLEESGVLLRISTDLKENMNKFIV</sequence>
<keyword evidence="9" id="KW-1185">Reference proteome</keyword>
<dbReference type="CDD" id="cd06225">
    <property type="entry name" value="HAMP"/>
    <property type="match status" value="1"/>
</dbReference>
<keyword evidence="4" id="KW-0175">Coiled coil</keyword>
<feature type="domain" description="HAMP" evidence="7">
    <location>
        <begin position="354"/>
        <end position="406"/>
    </location>
</feature>
<comment type="caution">
    <text evidence="8">The sequence shown here is derived from an EMBL/GenBank/DDBJ whole genome shotgun (WGS) entry which is preliminary data.</text>
</comment>
<evidence type="ECO:0000256" key="2">
    <source>
        <dbReference type="ARBA" id="ARBA00029447"/>
    </source>
</evidence>
<evidence type="ECO:0000256" key="1">
    <source>
        <dbReference type="ARBA" id="ARBA00023224"/>
    </source>
</evidence>
<proteinExistence type="inferred from homology"/>
<dbReference type="PROSITE" id="PS50111">
    <property type="entry name" value="CHEMOTAXIS_TRANSDUC_2"/>
    <property type="match status" value="1"/>
</dbReference>
<dbReference type="Pfam" id="PF00672">
    <property type="entry name" value="HAMP"/>
    <property type="match status" value="1"/>
</dbReference>
<dbReference type="PANTHER" id="PTHR32089:SF112">
    <property type="entry name" value="LYSOZYME-LIKE PROTEIN-RELATED"/>
    <property type="match status" value="1"/>
</dbReference>
<keyword evidence="5" id="KW-0812">Transmembrane</keyword>
<evidence type="ECO:0000313" key="9">
    <source>
        <dbReference type="Proteomes" id="UP000574276"/>
    </source>
</evidence>
<keyword evidence="5" id="KW-0472">Membrane</keyword>
<feature type="transmembrane region" description="Helical" evidence="5">
    <location>
        <begin position="35"/>
        <end position="54"/>
    </location>
</feature>
<feature type="domain" description="Methyl-accepting transducer" evidence="6">
    <location>
        <begin position="425"/>
        <end position="675"/>
    </location>
</feature>
<comment type="similarity">
    <text evidence="2">Belongs to the methyl-accepting chemotaxis (MCP) protein family.</text>
</comment>
<evidence type="ECO:0000259" key="7">
    <source>
        <dbReference type="PROSITE" id="PS50885"/>
    </source>
</evidence>
<reference evidence="8 9" key="1">
    <citation type="submission" date="2020-07" db="EMBL/GenBank/DDBJ databases">
        <title>Characterization and genome sequencing of isolate MD1, a novel member within the family Lachnospiraceae.</title>
        <authorList>
            <person name="Rettenmaier R."/>
            <person name="Di Bello L."/>
            <person name="Zinser C."/>
            <person name="Scheitz K."/>
            <person name="Liebl W."/>
            <person name="Zverlov V."/>
        </authorList>
    </citation>
    <scope>NUCLEOTIDE SEQUENCE [LARGE SCALE GENOMIC DNA]</scope>
    <source>
        <strain evidence="8 9">MD1</strain>
    </source>
</reference>
<gene>
    <name evidence="8" type="ORF">H0486_13680</name>
</gene>
<dbReference type="InterPro" id="IPR003660">
    <property type="entry name" value="HAMP_dom"/>
</dbReference>
<dbReference type="InterPro" id="IPR004089">
    <property type="entry name" value="MCPsignal_dom"/>
</dbReference>
<keyword evidence="5" id="KW-1133">Transmembrane helix</keyword>
<feature type="coiled-coil region" evidence="4">
    <location>
        <begin position="454"/>
        <end position="481"/>
    </location>
</feature>
<dbReference type="Gene3D" id="3.30.450.20">
    <property type="entry name" value="PAS domain"/>
    <property type="match status" value="1"/>
</dbReference>
<dbReference type="PROSITE" id="PS50885">
    <property type="entry name" value="HAMP"/>
    <property type="match status" value="1"/>
</dbReference>
<dbReference type="EMBL" id="JACEGA010000001">
    <property type="protein sequence ID" value="MBB2183925.1"/>
    <property type="molecule type" value="Genomic_DNA"/>
</dbReference>
<dbReference type="SMART" id="SM00304">
    <property type="entry name" value="HAMP"/>
    <property type="match status" value="1"/>
</dbReference>
<name>A0A839K1Y9_9FIRM</name>
<dbReference type="GO" id="GO:0016020">
    <property type="term" value="C:membrane"/>
    <property type="evidence" value="ECO:0007669"/>
    <property type="project" value="InterPro"/>
</dbReference>
<dbReference type="Gene3D" id="1.10.8.500">
    <property type="entry name" value="HAMP domain in histidine kinase"/>
    <property type="match status" value="1"/>
</dbReference>
<dbReference type="Pfam" id="PF00015">
    <property type="entry name" value="MCPsignal"/>
    <property type="match status" value="1"/>
</dbReference>
<dbReference type="Proteomes" id="UP000574276">
    <property type="component" value="Unassembled WGS sequence"/>
</dbReference>
<feature type="transmembrane region" description="Helical" evidence="5">
    <location>
        <begin position="332"/>
        <end position="356"/>
    </location>
</feature>
<evidence type="ECO:0000313" key="8">
    <source>
        <dbReference type="EMBL" id="MBB2183925.1"/>
    </source>
</evidence>
<dbReference type="SMART" id="SM00283">
    <property type="entry name" value="MA"/>
    <property type="match status" value="1"/>
</dbReference>
<organism evidence="8 9">
    <name type="scientific">Variimorphobacter saccharofermentans</name>
    <dbReference type="NCBI Taxonomy" id="2755051"/>
    <lineage>
        <taxon>Bacteria</taxon>
        <taxon>Bacillati</taxon>
        <taxon>Bacillota</taxon>
        <taxon>Clostridia</taxon>
        <taxon>Lachnospirales</taxon>
        <taxon>Lachnospiraceae</taxon>
        <taxon>Variimorphobacter</taxon>
    </lineage>
</organism>
<keyword evidence="1 3" id="KW-0807">Transducer</keyword>
<evidence type="ECO:0000256" key="3">
    <source>
        <dbReference type="PROSITE-ProRule" id="PRU00284"/>
    </source>
</evidence>
<dbReference type="GO" id="GO:0007165">
    <property type="term" value="P:signal transduction"/>
    <property type="evidence" value="ECO:0007669"/>
    <property type="project" value="UniProtKB-KW"/>
</dbReference>
<dbReference type="RefSeq" id="WP_228353537.1">
    <property type="nucleotide sequence ID" value="NZ_JACEGA010000001.1"/>
</dbReference>